<sequence length="100" mass="11515">MKDSLTYTRQLIIADLFPLCPRIVVHETSNSQNFRTSFLSITIYYSSLLSFTLQNSMLLAILTFGMKLNGAGSKNETLIPIQCLIKRQAWCLCFDVYLYY</sequence>
<reference evidence="2 3" key="1">
    <citation type="submission" date="2018-06" db="EMBL/GenBank/DDBJ databases">
        <title>Genome Sequence of the Brown Rot Fungal Pathogen Monilinia fructigena.</title>
        <authorList>
            <person name="Landi L."/>
            <person name="De Miccolis Angelini R.M."/>
            <person name="Pollastro S."/>
            <person name="Abate D."/>
            <person name="Faretra F."/>
            <person name="Romanazzi G."/>
        </authorList>
    </citation>
    <scope>NUCLEOTIDE SEQUENCE [LARGE SCALE GENOMIC DNA]</scope>
    <source>
        <strain evidence="2 3">Mfrg269</strain>
    </source>
</reference>
<dbReference type="Proteomes" id="UP000249056">
    <property type="component" value="Unassembled WGS sequence"/>
</dbReference>
<evidence type="ECO:0000313" key="3">
    <source>
        <dbReference type="Proteomes" id="UP000249056"/>
    </source>
</evidence>
<comment type="caution">
    <text evidence="2">The sequence shown here is derived from an EMBL/GenBank/DDBJ whole genome shotgun (WGS) entry which is preliminary data.</text>
</comment>
<dbReference type="OrthoDB" id="10329448at2759"/>
<evidence type="ECO:0000313" key="2">
    <source>
        <dbReference type="EMBL" id="RAL64864.1"/>
    </source>
</evidence>
<keyword evidence="3" id="KW-1185">Reference proteome</keyword>
<feature type="transmembrane region" description="Helical" evidence="1">
    <location>
        <begin position="43"/>
        <end position="64"/>
    </location>
</feature>
<name>A0A395IYA8_9HELO</name>
<protein>
    <submittedName>
        <fullName evidence="2">Uncharacterized protein</fullName>
    </submittedName>
</protein>
<dbReference type="AlphaFoldDB" id="A0A395IYA8"/>
<dbReference type="EMBL" id="QKRW01000012">
    <property type="protein sequence ID" value="RAL64864.1"/>
    <property type="molecule type" value="Genomic_DNA"/>
</dbReference>
<organism evidence="2 3">
    <name type="scientific">Monilinia fructigena</name>
    <dbReference type="NCBI Taxonomy" id="38457"/>
    <lineage>
        <taxon>Eukaryota</taxon>
        <taxon>Fungi</taxon>
        <taxon>Dikarya</taxon>
        <taxon>Ascomycota</taxon>
        <taxon>Pezizomycotina</taxon>
        <taxon>Leotiomycetes</taxon>
        <taxon>Helotiales</taxon>
        <taxon>Sclerotiniaceae</taxon>
        <taxon>Monilinia</taxon>
    </lineage>
</organism>
<keyword evidence="1" id="KW-0472">Membrane</keyword>
<gene>
    <name evidence="2" type="ORF">DID88_001460</name>
</gene>
<proteinExistence type="predicted"/>
<evidence type="ECO:0000256" key="1">
    <source>
        <dbReference type="SAM" id="Phobius"/>
    </source>
</evidence>
<accession>A0A395IYA8</accession>
<keyword evidence="1" id="KW-0812">Transmembrane</keyword>
<keyword evidence="1" id="KW-1133">Transmembrane helix</keyword>